<feature type="region of interest" description="Disordered" evidence="11">
    <location>
        <begin position="203"/>
        <end position="223"/>
    </location>
</feature>
<feature type="domain" description="C5a peptidase/Subtilisin-like protease SBT2-like Fn3-like" evidence="16">
    <location>
        <begin position="673"/>
        <end position="783"/>
    </location>
</feature>
<evidence type="ECO:0000256" key="2">
    <source>
        <dbReference type="ARBA" id="ARBA00022512"/>
    </source>
</evidence>
<evidence type="ECO:0000256" key="10">
    <source>
        <dbReference type="RuleBase" id="RU003355"/>
    </source>
</evidence>
<feature type="domain" description="PA" evidence="15">
    <location>
        <begin position="427"/>
        <end position="518"/>
    </location>
</feature>
<keyword evidence="4 9" id="KW-0645">Protease</keyword>
<dbReference type="PROSITE" id="PS00136">
    <property type="entry name" value="SUBTILASE_ASP"/>
    <property type="match status" value="1"/>
</dbReference>
<dbReference type="Gene3D" id="3.50.30.30">
    <property type="match status" value="1"/>
</dbReference>
<reference evidence="18" key="1">
    <citation type="submission" date="2016-02" db="EMBL/GenBank/DDBJ databases">
        <authorList>
            <person name="Holder M.E."/>
            <person name="Ajami N.J."/>
            <person name="Petrosino J.F."/>
        </authorList>
    </citation>
    <scope>NUCLEOTIDE SEQUENCE [LARGE SCALE GENOMIC DNA]</scope>
    <source>
        <strain evidence="18">CCUG 36733</strain>
    </source>
</reference>
<dbReference type="PROSITE" id="PS00137">
    <property type="entry name" value="SUBTILASE_HIS"/>
    <property type="match status" value="1"/>
</dbReference>
<dbReference type="InterPro" id="IPR023828">
    <property type="entry name" value="Peptidase_S8_Ser-AS"/>
</dbReference>
<dbReference type="SUPFAM" id="SSF52025">
    <property type="entry name" value="PA domain"/>
    <property type="match status" value="1"/>
</dbReference>
<dbReference type="InterPro" id="IPR000421">
    <property type="entry name" value="FA58C"/>
</dbReference>
<keyword evidence="6 9" id="KW-0378">Hydrolase</keyword>
<feature type="chain" id="PRO_5007067348" description="Peptidase S8" evidence="12">
    <location>
        <begin position="31"/>
        <end position="1081"/>
    </location>
</feature>
<feature type="domain" description="Peptidase S8/S53" evidence="13">
    <location>
        <begin position="185"/>
        <end position="625"/>
    </location>
</feature>
<dbReference type="SUPFAM" id="SSF52743">
    <property type="entry name" value="Subtilisin-like"/>
    <property type="match status" value="1"/>
</dbReference>
<dbReference type="AlphaFoldDB" id="A0A0X8JDJ2"/>
<dbReference type="Pfam" id="PF00754">
    <property type="entry name" value="F5_F8_type_C"/>
    <property type="match status" value="1"/>
</dbReference>
<dbReference type="PROSITE" id="PS00138">
    <property type="entry name" value="SUBTILASE_SER"/>
    <property type="match status" value="1"/>
</dbReference>
<feature type="domain" description="F5/8 type C" evidence="14">
    <location>
        <begin position="965"/>
        <end position="1071"/>
    </location>
</feature>
<evidence type="ECO:0000259" key="15">
    <source>
        <dbReference type="Pfam" id="PF02225"/>
    </source>
</evidence>
<organism evidence="17 18">
    <name type="scientific">Actinomyces radicidentis</name>
    <dbReference type="NCBI Taxonomy" id="111015"/>
    <lineage>
        <taxon>Bacteria</taxon>
        <taxon>Bacillati</taxon>
        <taxon>Actinomycetota</taxon>
        <taxon>Actinomycetes</taxon>
        <taxon>Actinomycetales</taxon>
        <taxon>Actinomycetaceae</taxon>
        <taxon>Actinomyces</taxon>
    </lineage>
</organism>
<dbReference type="GO" id="GO:0016020">
    <property type="term" value="C:membrane"/>
    <property type="evidence" value="ECO:0007669"/>
    <property type="project" value="InterPro"/>
</dbReference>
<evidence type="ECO:0000259" key="13">
    <source>
        <dbReference type="Pfam" id="PF00082"/>
    </source>
</evidence>
<dbReference type="PROSITE" id="PS51892">
    <property type="entry name" value="SUBTILASE"/>
    <property type="match status" value="1"/>
</dbReference>
<dbReference type="STRING" id="111015.AXF14_04055"/>
<feature type="region of interest" description="Disordered" evidence="11">
    <location>
        <begin position="30"/>
        <end position="52"/>
    </location>
</feature>
<dbReference type="InterPro" id="IPR000209">
    <property type="entry name" value="Peptidase_S8/S53_dom"/>
</dbReference>
<dbReference type="PANTHER" id="PTHR43806">
    <property type="entry name" value="PEPTIDASE S8"/>
    <property type="match status" value="1"/>
</dbReference>
<dbReference type="InterPro" id="IPR010435">
    <property type="entry name" value="C5a/SBT2-like_Fn3"/>
</dbReference>
<dbReference type="PRINTS" id="PR00723">
    <property type="entry name" value="SUBTILISIN"/>
</dbReference>
<dbReference type="GO" id="GO:0006508">
    <property type="term" value="P:proteolysis"/>
    <property type="evidence" value="ECO:0007669"/>
    <property type="project" value="UniProtKB-KW"/>
</dbReference>
<protein>
    <recommendedName>
        <fullName evidence="19">Peptidase S8</fullName>
    </recommendedName>
</protein>
<keyword evidence="3" id="KW-0964">Secreted</keyword>
<feature type="active site" description="Charge relay system" evidence="8 9">
    <location>
        <position position="266"/>
    </location>
</feature>
<dbReference type="OrthoDB" id="614750at2"/>
<name>A0A0X8JDJ2_ACTRD</name>
<dbReference type="RefSeq" id="WP_067941046.1">
    <property type="nucleotide sequence ID" value="NZ_CP014228.1"/>
</dbReference>
<dbReference type="GO" id="GO:0004252">
    <property type="term" value="F:serine-type endopeptidase activity"/>
    <property type="evidence" value="ECO:0007669"/>
    <property type="project" value="UniProtKB-UniRule"/>
</dbReference>
<dbReference type="KEGG" id="ard:AXF14_04055"/>
<evidence type="ECO:0000256" key="8">
    <source>
        <dbReference type="PIRSR" id="PIRSR615500-1"/>
    </source>
</evidence>
<dbReference type="InterPro" id="IPR015500">
    <property type="entry name" value="Peptidase_S8_subtilisin-rel"/>
</dbReference>
<dbReference type="Gene3D" id="2.60.40.1710">
    <property type="entry name" value="Subtilisin-like superfamily"/>
    <property type="match status" value="1"/>
</dbReference>
<feature type="compositionally biased region" description="Polar residues" evidence="11">
    <location>
        <begin position="36"/>
        <end position="52"/>
    </location>
</feature>
<feature type="signal peptide" evidence="12">
    <location>
        <begin position="1"/>
        <end position="30"/>
    </location>
</feature>
<evidence type="ECO:0000313" key="17">
    <source>
        <dbReference type="EMBL" id="AMD86918.1"/>
    </source>
</evidence>
<accession>A0A0X8JDJ2</accession>
<dbReference type="InterPro" id="IPR022398">
    <property type="entry name" value="Peptidase_S8_His-AS"/>
</dbReference>
<dbReference type="Pfam" id="PF02225">
    <property type="entry name" value="PA"/>
    <property type="match status" value="1"/>
</dbReference>
<evidence type="ECO:0000313" key="18">
    <source>
        <dbReference type="Proteomes" id="UP000065220"/>
    </source>
</evidence>
<evidence type="ECO:0000256" key="6">
    <source>
        <dbReference type="ARBA" id="ARBA00022801"/>
    </source>
</evidence>
<evidence type="ECO:0000256" key="3">
    <source>
        <dbReference type="ARBA" id="ARBA00022525"/>
    </source>
</evidence>
<evidence type="ECO:0000256" key="11">
    <source>
        <dbReference type="SAM" id="MobiDB-lite"/>
    </source>
</evidence>
<feature type="active site" description="Charge relay system" evidence="8 9">
    <location>
        <position position="589"/>
    </location>
</feature>
<keyword evidence="2" id="KW-0134">Cell wall</keyword>
<dbReference type="InterPro" id="IPR008979">
    <property type="entry name" value="Galactose-bd-like_sf"/>
</dbReference>
<dbReference type="InterPro" id="IPR046450">
    <property type="entry name" value="PA_dom_sf"/>
</dbReference>
<feature type="active site" description="Charge relay system" evidence="8 9">
    <location>
        <position position="194"/>
    </location>
</feature>
<comment type="similarity">
    <text evidence="1 9 10">Belongs to the peptidase S8 family.</text>
</comment>
<dbReference type="Pfam" id="PF00082">
    <property type="entry name" value="Peptidase_S8"/>
    <property type="match status" value="1"/>
</dbReference>
<dbReference type="Gene3D" id="2.60.120.260">
    <property type="entry name" value="Galactose-binding domain-like"/>
    <property type="match status" value="1"/>
</dbReference>
<proteinExistence type="inferred from homology"/>
<evidence type="ECO:0000256" key="5">
    <source>
        <dbReference type="ARBA" id="ARBA00022729"/>
    </source>
</evidence>
<evidence type="ECO:0000256" key="12">
    <source>
        <dbReference type="SAM" id="SignalP"/>
    </source>
</evidence>
<evidence type="ECO:0000259" key="14">
    <source>
        <dbReference type="Pfam" id="PF00754"/>
    </source>
</evidence>
<evidence type="ECO:0000256" key="7">
    <source>
        <dbReference type="ARBA" id="ARBA00022825"/>
    </source>
</evidence>
<dbReference type="PANTHER" id="PTHR43806:SF66">
    <property type="entry name" value="SERIN ENDOPEPTIDASE"/>
    <property type="match status" value="1"/>
</dbReference>
<dbReference type="Pfam" id="PF06280">
    <property type="entry name" value="fn3_5"/>
    <property type="match status" value="1"/>
</dbReference>
<dbReference type="InterPro" id="IPR050131">
    <property type="entry name" value="Peptidase_S8_subtilisin-like"/>
</dbReference>
<dbReference type="Gene3D" id="3.40.50.200">
    <property type="entry name" value="Peptidase S8/S53 domain"/>
    <property type="match status" value="1"/>
</dbReference>
<dbReference type="EMBL" id="CP014228">
    <property type="protein sequence ID" value="AMD86918.1"/>
    <property type="molecule type" value="Genomic_DNA"/>
</dbReference>
<dbReference type="GO" id="GO:0005615">
    <property type="term" value="C:extracellular space"/>
    <property type="evidence" value="ECO:0007669"/>
    <property type="project" value="TreeGrafter"/>
</dbReference>
<evidence type="ECO:0000256" key="4">
    <source>
        <dbReference type="ARBA" id="ARBA00022670"/>
    </source>
</evidence>
<evidence type="ECO:0008006" key="19">
    <source>
        <dbReference type="Google" id="ProtNLM"/>
    </source>
</evidence>
<keyword evidence="7 9" id="KW-0720">Serine protease</keyword>
<keyword evidence="5 12" id="KW-0732">Signal</keyword>
<evidence type="ECO:0000256" key="9">
    <source>
        <dbReference type="PROSITE-ProRule" id="PRU01240"/>
    </source>
</evidence>
<dbReference type="InterPro" id="IPR036852">
    <property type="entry name" value="Peptidase_S8/S53_dom_sf"/>
</dbReference>
<dbReference type="Proteomes" id="UP000065220">
    <property type="component" value="Chromosome"/>
</dbReference>
<evidence type="ECO:0000256" key="1">
    <source>
        <dbReference type="ARBA" id="ARBA00011073"/>
    </source>
</evidence>
<sequence>MRLHIPARRGLAVGAAAITLAALVAPTAAAAPTTTSDTSPSDKITASLTLSDGSQAENVPNRWFVELSSPSQSEGTSAATITKEQNDLKDAIEDADIDATVTHAYGELWNGVSLSVPDDQVEDLAALPEVRSVQPVVIIPESKDVVSDDGVTAAEEAEGVSAPQMVNALDMTGAGIAQSQLGLTGKGVRIGIIDSGVDYDHKEFGGSGASGPEPSNPSWDGSTSFPTSKVKWGYDFVGNAYGDKSLPEDQVYTAKPDAFPDDCGGHGTHVAGIAAADGAEGTDEIRGVAPDAELGAYRVFGCTGSTSSDVMAAAMQMAADQGMDVVNMSIGADYVVFSDYPTAVSADAMADKGIVVTVAQGNIGDKGRWTMGAPGSSNKVITVGSVDNVIETNYYLTVSTNEGAKFAYATGSGSTADVVRDDDASFPLVAAGDPAADLAAAELCDPVADGAFEGKTVIIRRGGCTFRQKVLGAQAAGAVGVILDNNTDGVISADLSGTDGQIIDIPVASVSQADGDAIRAALTDDSTLTFTTQHAEFPVATAGKVSDYSSWGLNSDLSLKPDVSAPGGLIWSTWPIDQGGPYKTISGTSMATPYTAGSIALILQAHPEIKDLNGTAVKDAVAWRVRSTATPLTWAGGDDASKLEPLARQGAGLISVDQAIEATTEVSPSVLNLGESKNGPTTTEVTLTNHGTDKLVYTLGHTDAVTITGVSAAPTEGTASPATVSTDGASVTLAAGASATLSVTITDPEGITDGDFYSGWVTLTPQANPSNLTEVGDVLRIPYSGVGGNLAGADVFGVQSGTGPYLADLNGKEIDPASYVYGGSALDNAGAYEDLPVVRFGYDVPVQKSELAVTPVNADGSLGASLGVVASSGDWHARTETSYYVWDGHYVVDDAVQQAPSGRYVLTLRALPVGGVDAVATDWAEWTSEPLTLDWRTDGYLAQDQLTVTSPAGAEPLTDDNIFTNASAEGTKADYTVSLGGTYRVSAIQVTPDQVATATRPTKVTVYTSTNGKTFKKVATVGLPLTDTNGTNATEWDPTTITLPKARKAQAIRLVFTNGQDGATTTSVAEVRVVGEKQGKK</sequence>
<gene>
    <name evidence="17" type="ORF">AXF14_04055</name>
</gene>
<dbReference type="SUPFAM" id="SSF49785">
    <property type="entry name" value="Galactose-binding domain-like"/>
    <property type="match status" value="1"/>
</dbReference>
<dbReference type="InterPro" id="IPR023827">
    <property type="entry name" value="Peptidase_S8_Asp-AS"/>
</dbReference>
<evidence type="ECO:0000259" key="16">
    <source>
        <dbReference type="Pfam" id="PF06280"/>
    </source>
</evidence>
<keyword evidence="18" id="KW-1185">Reference proteome</keyword>
<dbReference type="InterPro" id="IPR003137">
    <property type="entry name" value="PA_domain"/>
</dbReference>